<sequence>MGTKHLEKDAKLVTFKTIIIMKKVILCAAALMIGGFAFAQGTAPVAHQGGLPTTPSGTANDGMSIQNGNDHKVLVQQAGQKNTVFTDQDNQSTTIGANLAWIRQSGVNTTESGVANMADVLQDGDNNLSSTDQNGDMNNAVTNQGQTDDTSSGNDASIQQGVGWAEGNSAAIEQDGTDNIARTIQFHDNNVAWTDQDGTDNQADILQNAAPDKTDPGHMAYVKQLGGDNIAEIDQSGKFNRAFTNQGAGVAGGGDFDVDPTGIFTKLSDTDSGGTFDGESTFATAYQKQEGEDNDAYIEQFGAGTSSVDGNYAEQTQTAASKGSKAYITQNAYGVADGTGSKARQFQDGDTNEAGISQLGYDHKAQQLQSGADNAIYSSQRGTGNVLYSNQSEGGNYGLTEQRGDYNVAVLLQTGGQRYTISQGMDDWGTTGNQVVVEQLPADGVFMTDYSTIECGFTPLTPGTPASGLTLADVCADCIPNP</sequence>
<reference evidence="3 4" key="1">
    <citation type="submission" date="2024-07" db="EMBL/GenBank/DDBJ databases">
        <title>The genome sequence of type strain Sediminicola luteus GDMCC 1.2596T.</title>
        <authorList>
            <person name="Liu Y."/>
        </authorList>
    </citation>
    <scope>NUCLEOTIDE SEQUENCE [LARGE SCALE GENOMIC DNA]</scope>
    <source>
        <strain evidence="3 4">GDMCC 1.2596</strain>
    </source>
</reference>
<evidence type="ECO:0000313" key="3">
    <source>
        <dbReference type="EMBL" id="MET7028165.1"/>
    </source>
</evidence>
<keyword evidence="4" id="KW-1185">Reference proteome</keyword>
<gene>
    <name evidence="3" type="ORF">ABXZ32_02090</name>
</gene>
<comment type="caution">
    <text evidence="3">The sequence shown here is derived from an EMBL/GenBank/DDBJ whole genome shotgun (WGS) entry which is preliminary data.</text>
</comment>
<evidence type="ECO:0000313" key="4">
    <source>
        <dbReference type="Proteomes" id="UP001549773"/>
    </source>
</evidence>
<protein>
    <recommendedName>
        <fullName evidence="5">Curlin</fullName>
    </recommendedName>
</protein>
<keyword evidence="2" id="KW-0732">Signal</keyword>
<organism evidence="3 4">
    <name type="scientific">Sediminicola luteus</name>
    <dbReference type="NCBI Taxonomy" id="319238"/>
    <lineage>
        <taxon>Bacteria</taxon>
        <taxon>Pseudomonadati</taxon>
        <taxon>Bacteroidota</taxon>
        <taxon>Flavobacteriia</taxon>
        <taxon>Flavobacteriales</taxon>
        <taxon>Flavobacteriaceae</taxon>
        <taxon>Sediminicola</taxon>
    </lineage>
</organism>
<accession>A0ABV2TSB2</accession>
<feature type="region of interest" description="Disordered" evidence="1">
    <location>
        <begin position="122"/>
        <end position="160"/>
    </location>
</feature>
<dbReference type="RefSeq" id="WP_354617027.1">
    <property type="nucleotide sequence ID" value="NZ_JBEWYP010000001.1"/>
</dbReference>
<evidence type="ECO:0000256" key="1">
    <source>
        <dbReference type="SAM" id="MobiDB-lite"/>
    </source>
</evidence>
<proteinExistence type="predicted"/>
<feature type="signal peptide" evidence="2">
    <location>
        <begin position="1"/>
        <end position="39"/>
    </location>
</feature>
<evidence type="ECO:0008006" key="5">
    <source>
        <dbReference type="Google" id="ProtNLM"/>
    </source>
</evidence>
<name>A0ABV2TSB2_9FLAO</name>
<feature type="compositionally biased region" description="Polar residues" evidence="1">
    <location>
        <begin position="124"/>
        <end position="160"/>
    </location>
</feature>
<dbReference type="Proteomes" id="UP001549773">
    <property type="component" value="Unassembled WGS sequence"/>
</dbReference>
<evidence type="ECO:0000256" key="2">
    <source>
        <dbReference type="SAM" id="SignalP"/>
    </source>
</evidence>
<feature type="chain" id="PRO_5045611184" description="Curlin" evidence="2">
    <location>
        <begin position="40"/>
        <end position="482"/>
    </location>
</feature>
<dbReference type="EMBL" id="JBEWYP010000001">
    <property type="protein sequence ID" value="MET7028165.1"/>
    <property type="molecule type" value="Genomic_DNA"/>
</dbReference>